<sequence length="133" mass="15082">MSLDLFFPPSFSTFTSYPSSLPSFSFLSFPSLLYPLSRLLPTPYARANITYTTASTELGPVCKLHVHSIRYLQTSQFVSHGFSYFMFPYELTSCIVCTSSTRLQGKCSIFSYTHDNIQNAFDNTQKAVAIERR</sequence>
<accession>A0A8D8R7J7</accession>
<proteinExistence type="predicted"/>
<protein>
    <submittedName>
        <fullName evidence="1">Uncharacterized protein</fullName>
    </submittedName>
</protein>
<organism evidence="1">
    <name type="scientific">Cacopsylla melanoneura</name>
    <dbReference type="NCBI Taxonomy" id="428564"/>
    <lineage>
        <taxon>Eukaryota</taxon>
        <taxon>Metazoa</taxon>
        <taxon>Ecdysozoa</taxon>
        <taxon>Arthropoda</taxon>
        <taxon>Hexapoda</taxon>
        <taxon>Insecta</taxon>
        <taxon>Pterygota</taxon>
        <taxon>Neoptera</taxon>
        <taxon>Paraneoptera</taxon>
        <taxon>Hemiptera</taxon>
        <taxon>Sternorrhyncha</taxon>
        <taxon>Psylloidea</taxon>
        <taxon>Psyllidae</taxon>
        <taxon>Psyllinae</taxon>
        <taxon>Cacopsylla</taxon>
    </lineage>
</organism>
<dbReference type="AlphaFoldDB" id="A0A8D8R7J7"/>
<evidence type="ECO:0000313" key="1">
    <source>
        <dbReference type="EMBL" id="CAG6645820.1"/>
    </source>
</evidence>
<dbReference type="EMBL" id="HBUF01138697">
    <property type="protein sequence ID" value="CAG6645820.1"/>
    <property type="molecule type" value="Transcribed_RNA"/>
</dbReference>
<name>A0A8D8R7J7_9HEMI</name>
<reference evidence="1" key="1">
    <citation type="submission" date="2021-05" db="EMBL/GenBank/DDBJ databases">
        <authorList>
            <person name="Alioto T."/>
            <person name="Alioto T."/>
            <person name="Gomez Garrido J."/>
        </authorList>
    </citation>
    <scope>NUCLEOTIDE SEQUENCE</scope>
</reference>